<feature type="compositionally biased region" description="Basic and acidic residues" evidence="1">
    <location>
        <begin position="398"/>
        <end position="407"/>
    </location>
</feature>
<feature type="compositionally biased region" description="Polar residues" evidence="1">
    <location>
        <begin position="1133"/>
        <end position="1142"/>
    </location>
</feature>
<reference evidence="3" key="2">
    <citation type="submission" date="2013-07" db="EMBL/GenBank/DDBJ databases">
        <authorList>
            <consortium name="The Broad Institute Genome Sequencing Platform"/>
            <person name="Cuomo C."/>
            <person name="Litvintseva A."/>
            <person name="Chen Y."/>
            <person name="Heitman J."/>
            <person name="Sun S."/>
            <person name="Springer D."/>
            <person name="Dromer F."/>
            <person name="Young S.K."/>
            <person name="Zeng Q."/>
            <person name="Gargeya S."/>
            <person name="Fitzgerald M."/>
            <person name="Abouelleil A."/>
            <person name="Alvarado L."/>
            <person name="Berlin A.M."/>
            <person name="Chapman S.B."/>
            <person name="Dewar J."/>
            <person name="Goldberg J."/>
            <person name="Griggs A."/>
            <person name="Gujja S."/>
            <person name="Hansen M."/>
            <person name="Howarth C."/>
            <person name="Imamovic A."/>
            <person name="Larimer J."/>
            <person name="McCowan C."/>
            <person name="Murphy C."/>
            <person name="Pearson M."/>
            <person name="Priest M."/>
            <person name="Roberts A."/>
            <person name="Saif S."/>
            <person name="Shea T."/>
            <person name="Sykes S."/>
            <person name="Wortman J."/>
            <person name="Nusbaum C."/>
            <person name="Birren B."/>
        </authorList>
    </citation>
    <scope>NUCLEOTIDE SEQUENCE</scope>
    <source>
        <strain evidence="3">CBS 10117</strain>
    </source>
</reference>
<feature type="compositionally biased region" description="Acidic residues" evidence="1">
    <location>
        <begin position="1201"/>
        <end position="1212"/>
    </location>
</feature>
<dbReference type="RefSeq" id="XP_018267208.1">
    <property type="nucleotide sequence ID" value="XM_018404554.1"/>
</dbReference>
<dbReference type="OrthoDB" id="3358078at2759"/>
<dbReference type="Proteomes" id="UP000078595">
    <property type="component" value="Chromosome 1"/>
</dbReference>
<feature type="compositionally biased region" description="Basic residues" evidence="1">
    <location>
        <begin position="1257"/>
        <end position="1266"/>
    </location>
</feature>
<feature type="region of interest" description="Disordered" evidence="1">
    <location>
        <begin position="1"/>
        <end position="554"/>
    </location>
</feature>
<dbReference type="AlphaFoldDB" id="A0A1A6AH29"/>
<gene>
    <name evidence="2" type="ORF">I303_01193</name>
    <name evidence="3" type="ORF">I303_101187</name>
</gene>
<protein>
    <submittedName>
        <fullName evidence="2">Uncharacterized protein</fullName>
    </submittedName>
</protein>
<sequence length="1266" mass="137921">MSSPIKPPSIPSRSSSQISLDSHLSSPKKRLDQAPTRPSLSQNGIRPPSAVYLGESSATLVTDRRRSGEYHQFQGEDHPSPQARMSSGFASVHVGIGSPKLDFGRRDWPGSSHKRREGSSTDTSPEVIQEGQVQQQPRQEHGNGLVDRVSGLPSPPGTESDIAAPANEKPNGEMSDKLPSPVKDSASLPRSPPRSFRRTSSTGPAHLLARRTSSHSGSSTNVADSPRLRTHTLRPKHSPSLSMSRSGSASSSLVASPSMNANRSLNESPSIRRASNGLSRTSSHSSNLSLSGKSNLSSSPRKPPPLDVKRANSPEKRISSPERTAKKLPPVSAGIESLNEKRHSRRTSRDLREEILEEEEKEASSEMSRSKSQGSELDQKIRDAEERIAQAAIQRSRRSTDIERELTPARQHIRRHDSYTRATGSPPVGSTSSGLRRTTTLSSAQTKSLSEAPERVKETFETPEKGDEDKERSGGSSSSKRRKGLPAEFRGSNSLFTPSPPKPKNNIIDDQPGSSRSARLRQFLDSPSAYQSSSPIPSRFSTASRRSGEYETVPSPVRALRHIEGLERSSSLGGARGETSGYARRNWSQSISGLPRASDEADYKGLPKDRYRSETVLGGSDDRSYRSTVGQARRGMSTLVSERDPLAASRSRVGALGPGDSVSAVGTRTERGDGKDPLEMIRRLEEQRAESKKRWDHMPRPATSMSSMRDIYNNPPNTAPLEGLRHRRSIDQDSPLSSSFSRGGASRLSVRAGGGPSTEPRPMRSSTSLGGRASANFDFAKPSTDHGRLLFEAFKVLESKLGHEILASQPELLRTFHSATRTSESINASLRHALALASQIAVDAELDDPVRVREEYSDLAALLRDAGRASEQNVRDMTRLMLDLPKLVRLLSTATQADGGMTSSISGGMSSARLRRSESAMLNYDPVKPAGVMSEDRAARRWQPTSPMNQTDRSPLQGRWSVDTPRRSYDALRSSTALGDSYSPLSRYSSLRNSQRSNGKTNGDSSSVNGVARPSSTVSSLMSKVKSMTPRTSFATPSKLDLSTIEQSPPAPRYSPTKASSPEREKPIRNVLKKKISSLSTNTVKGSSSNFLPTTAGVKPTTAISQITAGDLSPTKDSAFDRRSVLDGDEPNSPMSRFSFNSQRRRKLSVSKQHPTHSRNGSGESGDKFTIGSYTTSESEDHRQLQNRYPQGNDHQHFDQEGDDDEGEDEDDAVSHLAQNLAQVAKIRDDRALGGGTEEERESEGLKRPSISDRFRASLRKSSRAE</sequence>
<dbReference type="VEuPathDB" id="FungiDB:I303_01193"/>
<dbReference type="KEGG" id="kdj:28964892"/>
<feature type="compositionally biased region" description="Basic and acidic residues" evidence="1">
    <location>
        <begin position="377"/>
        <end position="388"/>
    </location>
</feature>
<evidence type="ECO:0000313" key="2">
    <source>
        <dbReference type="EMBL" id="OBR89366.1"/>
    </source>
</evidence>
<feature type="compositionally biased region" description="Low complexity" evidence="1">
    <location>
        <begin position="238"/>
        <end position="259"/>
    </location>
</feature>
<feature type="compositionally biased region" description="Basic residues" evidence="1">
    <location>
        <begin position="1143"/>
        <end position="1157"/>
    </location>
</feature>
<feature type="compositionally biased region" description="Low complexity" evidence="1">
    <location>
        <begin position="125"/>
        <end position="137"/>
    </location>
</feature>
<feature type="compositionally biased region" description="Low complexity" evidence="1">
    <location>
        <begin position="11"/>
        <end position="25"/>
    </location>
</feature>
<feature type="compositionally biased region" description="Polar residues" evidence="1">
    <location>
        <begin position="943"/>
        <end position="954"/>
    </location>
</feature>
<feature type="compositionally biased region" description="Basic and acidic residues" evidence="1">
    <location>
        <begin position="1243"/>
        <end position="1256"/>
    </location>
</feature>
<feature type="region of interest" description="Disordered" evidence="1">
    <location>
        <begin position="935"/>
        <end position="967"/>
    </location>
</feature>
<feature type="compositionally biased region" description="Basic and acidic residues" evidence="1">
    <location>
        <begin position="668"/>
        <end position="699"/>
    </location>
</feature>
<organism evidence="2">
    <name type="scientific">Kwoniella dejecticola CBS 10117</name>
    <dbReference type="NCBI Taxonomy" id="1296121"/>
    <lineage>
        <taxon>Eukaryota</taxon>
        <taxon>Fungi</taxon>
        <taxon>Dikarya</taxon>
        <taxon>Basidiomycota</taxon>
        <taxon>Agaricomycotina</taxon>
        <taxon>Tremellomycetes</taxon>
        <taxon>Tremellales</taxon>
        <taxon>Cryptococcaceae</taxon>
        <taxon>Kwoniella</taxon>
    </lineage>
</organism>
<reference evidence="3" key="3">
    <citation type="submission" date="2024-02" db="EMBL/GenBank/DDBJ databases">
        <title>Comparative genomics of Cryptococcus and Kwoniella reveals pathogenesis evolution and contrasting modes of karyotype evolution via chromosome fusion or intercentromeric recombination.</title>
        <authorList>
            <person name="Coelho M.A."/>
            <person name="David-Palma M."/>
            <person name="Shea T."/>
            <person name="Bowers K."/>
            <person name="McGinley-Smith S."/>
            <person name="Mohammad A.W."/>
            <person name="Gnirke A."/>
            <person name="Yurkov A.M."/>
            <person name="Nowrousian M."/>
            <person name="Sun S."/>
            <person name="Cuomo C.A."/>
            <person name="Heitman J."/>
        </authorList>
    </citation>
    <scope>NUCLEOTIDE SEQUENCE</scope>
    <source>
        <strain evidence="3">CBS 10117</strain>
    </source>
</reference>
<feature type="compositionally biased region" description="Pro residues" evidence="1">
    <location>
        <begin position="1"/>
        <end position="10"/>
    </location>
</feature>
<evidence type="ECO:0000313" key="4">
    <source>
        <dbReference type="Proteomes" id="UP000078595"/>
    </source>
</evidence>
<feature type="compositionally biased region" description="Low complexity" evidence="1">
    <location>
        <begin position="275"/>
        <end position="299"/>
    </location>
</feature>
<feature type="compositionally biased region" description="Polar residues" evidence="1">
    <location>
        <begin position="995"/>
        <end position="1022"/>
    </location>
</feature>
<proteinExistence type="predicted"/>
<feature type="region of interest" description="Disordered" evidence="1">
    <location>
        <begin position="1107"/>
        <end position="1266"/>
    </location>
</feature>
<feature type="region of interest" description="Disordered" evidence="1">
    <location>
        <begin position="612"/>
        <end position="779"/>
    </location>
</feature>
<reference evidence="2" key="1">
    <citation type="submission" date="2013-07" db="EMBL/GenBank/DDBJ databases">
        <title>The Genome Sequence of Cryptococcus dejecticola CBS10117.</title>
        <authorList>
            <consortium name="The Broad Institute Genome Sequencing Platform"/>
            <person name="Cuomo C."/>
            <person name="Litvintseva A."/>
            <person name="Chen Y."/>
            <person name="Heitman J."/>
            <person name="Sun S."/>
            <person name="Springer D."/>
            <person name="Dromer F."/>
            <person name="Young S.K."/>
            <person name="Zeng Q."/>
            <person name="Gargeya S."/>
            <person name="Fitzgerald M."/>
            <person name="Abouelleil A."/>
            <person name="Alvarado L."/>
            <person name="Berlin A.M."/>
            <person name="Chapman S.B."/>
            <person name="Dewar J."/>
            <person name="Goldberg J."/>
            <person name="Griggs A."/>
            <person name="Gujja S."/>
            <person name="Hansen M."/>
            <person name="Howarth C."/>
            <person name="Imamovic A."/>
            <person name="Larimer J."/>
            <person name="McCowan C."/>
            <person name="Murphy C."/>
            <person name="Pearson M."/>
            <person name="Priest M."/>
            <person name="Roberts A."/>
            <person name="Saif S."/>
            <person name="Shea T."/>
            <person name="Sykes S."/>
            <person name="Wortman J."/>
            <person name="Nusbaum C."/>
            <person name="Birren B."/>
        </authorList>
    </citation>
    <scope>NUCLEOTIDE SEQUENCE [LARGE SCALE GENOMIC DNA]</scope>
    <source>
        <strain evidence="2">CBS 10117</strain>
    </source>
</reference>
<keyword evidence="4" id="KW-1185">Reference proteome</keyword>
<feature type="compositionally biased region" description="Low complexity" evidence="1">
    <location>
        <begin position="982"/>
        <end position="994"/>
    </location>
</feature>
<dbReference type="STRING" id="1296121.A0A1A6AH29"/>
<feature type="compositionally biased region" description="Basic residues" evidence="1">
    <location>
        <begin position="228"/>
        <end position="237"/>
    </location>
</feature>
<name>A0A1A6AH29_9TREE</name>
<feature type="compositionally biased region" description="Polar residues" evidence="1">
    <location>
        <begin position="214"/>
        <end position="223"/>
    </location>
</feature>
<dbReference type="GeneID" id="28964892"/>
<evidence type="ECO:0000256" key="1">
    <source>
        <dbReference type="SAM" id="MobiDB-lite"/>
    </source>
</evidence>
<feature type="region of interest" description="Disordered" evidence="1">
    <location>
        <begin position="982"/>
        <end position="1069"/>
    </location>
</feature>
<feature type="compositionally biased region" description="Polar residues" evidence="1">
    <location>
        <begin position="260"/>
        <end position="269"/>
    </location>
</feature>
<feature type="compositionally biased region" description="Basic and acidic residues" evidence="1">
    <location>
        <begin position="452"/>
        <end position="473"/>
    </location>
</feature>
<accession>A0A1A6AH29</accession>
<dbReference type="EMBL" id="CP144530">
    <property type="protein sequence ID" value="WWC58643.1"/>
    <property type="molecule type" value="Genomic_DNA"/>
</dbReference>
<feature type="compositionally biased region" description="Basic and acidic residues" evidence="1">
    <location>
        <begin position="62"/>
        <end position="79"/>
    </location>
</feature>
<feature type="compositionally biased region" description="Low complexity" evidence="1">
    <location>
        <begin position="423"/>
        <end position="443"/>
    </location>
</feature>
<feature type="compositionally biased region" description="Polar residues" evidence="1">
    <location>
        <begin position="732"/>
        <end position="741"/>
    </location>
</feature>
<evidence type="ECO:0000313" key="3">
    <source>
        <dbReference type="EMBL" id="WWC58643.1"/>
    </source>
</evidence>
<dbReference type="EMBL" id="KI894027">
    <property type="protein sequence ID" value="OBR89366.1"/>
    <property type="molecule type" value="Genomic_DNA"/>
</dbReference>
<feature type="compositionally biased region" description="Polar residues" evidence="1">
    <location>
        <begin position="528"/>
        <end position="545"/>
    </location>
</feature>
<feature type="compositionally biased region" description="Basic and acidic residues" evidence="1">
    <location>
        <begin position="307"/>
        <end position="325"/>
    </location>
</feature>